<keyword evidence="4" id="KW-0804">Transcription</keyword>
<dbReference type="InterPro" id="IPR001647">
    <property type="entry name" value="HTH_TetR"/>
</dbReference>
<dbReference type="SUPFAM" id="SSF46689">
    <property type="entry name" value="Homeodomain-like"/>
    <property type="match status" value="1"/>
</dbReference>
<evidence type="ECO:0000256" key="1">
    <source>
        <dbReference type="ARBA" id="ARBA00022491"/>
    </source>
</evidence>
<protein>
    <submittedName>
        <fullName evidence="7">TetR family transcriptional regulator C-terminal domain-containing protein</fullName>
    </submittedName>
</protein>
<gene>
    <name evidence="7" type="ORF">AB0C36_27715</name>
</gene>
<dbReference type="EMBL" id="JBEZFP010000084">
    <property type="protein sequence ID" value="MEU8137287.1"/>
    <property type="molecule type" value="Genomic_DNA"/>
</dbReference>
<proteinExistence type="predicted"/>
<dbReference type="InterPro" id="IPR036271">
    <property type="entry name" value="Tet_transcr_reg_TetR-rel_C_sf"/>
</dbReference>
<keyword evidence="2" id="KW-0805">Transcription regulation</keyword>
<keyword evidence="8" id="KW-1185">Reference proteome</keyword>
<name>A0ABV3DPX6_9ACTN</name>
<dbReference type="PROSITE" id="PS50977">
    <property type="entry name" value="HTH_TETR_2"/>
    <property type="match status" value="1"/>
</dbReference>
<organism evidence="7 8">
    <name type="scientific">Streptodolium elevatio</name>
    <dbReference type="NCBI Taxonomy" id="3157996"/>
    <lineage>
        <taxon>Bacteria</taxon>
        <taxon>Bacillati</taxon>
        <taxon>Actinomycetota</taxon>
        <taxon>Actinomycetes</taxon>
        <taxon>Kitasatosporales</taxon>
        <taxon>Streptomycetaceae</taxon>
        <taxon>Streptodolium</taxon>
    </lineage>
</organism>
<keyword evidence="1" id="KW-0678">Repressor</keyword>
<evidence type="ECO:0000256" key="3">
    <source>
        <dbReference type="ARBA" id="ARBA00023125"/>
    </source>
</evidence>
<keyword evidence="3 5" id="KW-0238">DNA-binding</keyword>
<dbReference type="Proteomes" id="UP001551482">
    <property type="component" value="Unassembled WGS sequence"/>
</dbReference>
<reference evidence="7 8" key="1">
    <citation type="submission" date="2024-06" db="EMBL/GenBank/DDBJ databases">
        <title>The Natural Products Discovery Center: Release of the First 8490 Sequenced Strains for Exploring Actinobacteria Biosynthetic Diversity.</title>
        <authorList>
            <person name="Kalkreuter E."/>
            <person name="Kautsar S.A."/>
            <person name="Yang D."/>
            <person name="Bader C.D."/>
            <person name="Teijaro C.N."/>
            <person name="Fluegel L."/>
            <person name="Davis C.M."/>
            <person name="Simpson J.R."/>
            <person name="Lauterbach L."/>
            <person name="Steele A.D."/>
            <person name="Gui C."/>
            <person name="Meng S."/>
            <person name="Li G."/>
            <person name="Viehrig K."/>
            <person name="Ye F."/>
            <person name="Su P."/>
            <person name="Kiefer A.F."/>
            <person name="Nichols A."/>
            <person name="Cepeda A.J."/>
            <person name="Yan W."/>
            <person name="Fan B."/>
            <person name="Jiang Y."/>
            <person name="Adhikari A."/>
            <person name="Zheng C.-J."/>
            <person name="Schuster L."/>
            <person name="Cowan T.M."/>
            <person name="Smanski M.J."/>
            <person name="Chevrette M.G."/>
            <person name="De Carvalho L.P.S."/>
            <person name="Shen B."/>
        </authorList>
    </citation>
    <scope>NUCLEOTIDE SEQUENCE [LARGE SCALE GENOMIC DNA]</scope>
    <source>
        <strain evidence="7 8">NPDC048946</strain>
    </source>
</reference>
<dbReference type="PANTHER" id="PTHR30055:SF175">
    <property type="entry name" value="HTH-TYPE TRANSCRIPTIONAL REPRESSOR KSTR2"/>
    <property type="match status" value="1"/>
</dbReference>
<dbReference type="PANTHER" id="PTHR30055">
    <property type="entry name" value="HTH-TYPE TRANSCRIPTIONAL REGULATOR RUTR"/>
    <property type="match status" value="1"/>
</dbReference>
<evidence type="ECO:0000313" key="7">
    <source>
        <dbReference type="EMBL" id="MEU8137287.1"/>
    </source>
</evidence>
<feature type="domain" description="HTH tetR-type" evidence="6">
    <location>
        <begin position="15"/>
        <end position="75"/>
    </location>
</feature>
<sequence>MTSRPGPQRIRKLPDERRAEILRTAARIALEEGLERITLRRVADELGVRPGLIGHYFPAADNLVSEAFADAATRERDALLPADEEDRPPTERLARFLARLDDPSSRDLSRLWLNARHLSRFREGLREVVDGQEAVTRGALTALVEDGVKSGEFTTDDALGAALHILVVVDGIGAYANGYTDVGHPAVDGMATATAERVLGLHPGALRGTATATATATD</sequence>
<dbReference type="InterPro" id="IPR050109">
    <property type="entry name" value="HTH-type_TetR-like_transc_reg"/>
</dbReference>
<dbReference type="SUPFAM" id="SSF48498">
    <property type="entry name" value="Tetracyclin repressor-like, C-terminal domain"/>
    <property type="match status" value="1"/>
</dbReference>
<evidence type="ECO:0000256" key="2">
    <source>
        <dbReference type="ARBA" id="ARBA00023015"/>
    </source>
</evidence>
<evidence type="ECO:0000313" key="8">
    <source>
        <dbReference type="Proteomes" id="UP001551482"/>
    </source>
</evidence>
<dbReference type="InterPro" id="IPR039538">
    <property type="entry name" value="BetI_C"/>
</dbReference>
<comment type="caution">
    <text evidence="7">The sequence shown here is derived from an EMBL/GenBank/DDBJ whole genome shotgun (WGS) entry which is preliminary data.</text>
</comment>
<accession>A0ABV3DPX6</accession>
<evidence type="ECO:0000256" key="5">
    <source>
        <dbReference type="PROSITE-ProRule" id="PRU00335"/>
    </source>
</evidence>
<dbReference type="RefSeq" id="WP_358358967.1">
    <property type="nucleotide sequence ID" value="NZ_JBEZFP010000084.1"/>
</dbReference>
<evidence type="ECO:0000256" key="4">
    <source>
        <dbReference type="ARBA" id="ARBA00023163"/>
    </source>
</evidence>
<dbReference type="InterPro" id="IPR009057">
    <property type="entry name" value="Homeodomain-like_sf"/>
</dbReference>
<dbReference type="Pfam" id="PF00440">
    <property type="entry name" value="TetR_N"/>
    <property type="match status" value="1"/>
</dbReference>
<evidence type="ECO:0000259" key="6">
    <source>
        <dbReference type="PROSITE" id="PS50977"/>
    </source>
</evidence>
<dbReference type="Gene3D" id="1.10.357.10">
    <property type="entry name" value="Tetracycline Repressor, domain 2"/>
    <property type="match status" value="1"/>
</dbReference>
<feature type="DNA-binding region" description="H-T-H motif" evidence="5">
    <location>
        <begin position="38"/>
        <end position="57"/>
    </location>
</feature>
<dbReference type="Pfam" id="PF13977">
    <property type="entry name" value="TetR_C_6"/>
    <property type="match status" value="1"/>
</dbReference>